<name>A0ABR3ZAM6_9PEZI</name>
<sequence length="264" mass="29095">MNFQVMSPNELREIAQQLHTALRQSHNQQHALLNALTQLRAERQAQPAATASTAAGHAGQPTTRDSTRGHAARNFTNVDAPLGQAAGHQPLLRKLDWLQTVGHDDAVQGGDRRKSHRDGASPAGIRITVLRRAVKPRLAGAPLLGTRPASYHEFVLTTFGLASDLEAFDTDRYRRSETWNGNRDTRTSANTDVMDWQATDAVQLKPLTIDERGSLRKKGACFRCRKTGHMRSERPTAKQQRVIMKAAEISHPGPAIPELTVAEN</sequence>
<organism evidence="2 3">
    <name type="scientific">Ceratocystis pirilliformis</name>
    <dbReference type="NCBI Taxonomy" id="259994"/>
    <lineage>
        <taxon>Eukaryota</taxon>
        <taxon>Fungi</taxon>
        <taxon>Dikarya</taxon>
        <taxon>Ascomycota</taxon>
        <taxon>Pezizomycotina</taxon>
        <taxon>Sordariomycetes</taxon>
        <taxon>Hypocreomycetidae</taxon>
        <taxon>Microascales</taxon>
        <taxon>Ceratocystidaceae</taxon>
        <taxon>Ceratocystis</taxon>
    </lineage>
</organism>
<reference evidence="2 3" key="1">
    <citation type="journal article" date="2024" name="IMA Fungus">
        <title>IMA Genome - F19 : A genome assembly and annotation guide to empower mycologists, including annotated draft genome sequences of Ceratocystis pirilliformis, Diaporthe australafricana, Fusarium ophioides, Paecilomyces lecythidis, and Sporothrix stenoceras.</title>
        <authorList>
            <person name="Aylward J."/>
            <person name="Wilson A.M."/>
            <person name="Visagie C.M."/>
            <person name="Spraker J."/>
            <person name="Barnes I."/>
            <person name="Buitendag C."/>
            <person name="Ceriani C."/>
            <person name="Del Mar Angel L."/>
            <person name="du Plessis D."/>
            <person name="Fuchs T."/>
            <person name="Gasser K."/>
            <person name="Kramer D."/>
            <person name="Li W."/>
            <person name="Munsamy K."/>
            <person name="Piso A."/>
            <person name="Price J.L."/>
            <person name="Sonnekus B."/>
            <person name="Thomas C."/>
            <person name="van der Nest A."/>
            <person name="van Dijk A."/>
            <person name="van Heerden A."/>
            <person name="van Vuuren N."/>
            <person name="Yilmaz N."/>
            <person name="Duong T.A."/>
            <person name="van der Merwe N.A."/>
            <person name="Wingfield M.J."/>
            <person name="Wingfield B.D."/>
        </authorList>
    </citation>
    <scope>NUCLEOTIDE SEQUENCE [LARGE SCALE GENOMIC DNA]</scope>
    <source>
        <strain evidence="2 3">CMW 12675</strain>
    </source>
</reference>
<evidence type="ECO:0000256" key="1">
    <source>
        <dbReference type="SAM" id="MobiDB-lite"/>
    </source>
</evidence>
<evidence type="ECO:0000313" key="3">
    <source>
        <dbReference type="Proteomes" id="UP001583280"/>
    </source>
</evidence>
<keyword evidence="3" id="KW-1185">Reference proteome</keyword>
<accession>A0ABR3ZAM6</accession>
<comment type="caution">
    <text evidence="2">The sequence shown here is derived from an EMBL/GenBank/DDBJ whole genome shotgun (WGS) entry which is preliminary data.</text>
</comment>
<dbReference type="Proteomes" id="UP001583280">
    <property type="component" value="Unassembled WGS sequence"/>
</dbReference>
<evidence type="ECO:0008006" key="4">
    <source>
        <dbReference type="Google" id="ProtNLM"/>
    </source>
</evidence>
<proteinExistence type="predicted"/>
<protein>
    <recommendedName>
        <fullName evidence="4">CCHC-type domain-containing protein</fullName>
    </recommendedName>
</protein>
<dbReference type="EMBL" id="JAWDJO010000049">
    <property type="protein sequence ID" value="KAL1897177.1"/>
    <property type="molecule type" value="Genomic_DNA"/>
</dbReference>
<gene>
    <name evidence="2" type="ORF">Cpir12675_002498</name>
</gene>
<evidence type="ECO:0000313" key="2">
    <source>
        <dbReference type="EMBL" id="KAL1897177.1"/>
    </source>
</evidence>
<feature type="region of interest" description="Disordered" evidence="1">
    <location>
        <begin position="43"/>
        <end position="69"/>
    </location>
</feature>
<feature type="compositionally biased region" description="Low complexity" evidence="1">
    <location>
        <begin position="44"/>
        <end position="60"/>
    </location>
</feature>